<keyword evidence="3" id="KW-1185">Reference proteome</keyword>
<sequence length="291" mass="31421">MHSIGFVVFPRFYMMGFAAVTAFELANLVLEETAYEVTVVSETGGLISASSGIRIDSEPFGDAVFDTVMFASGVETDLRSPALTAFVKHALKTSRRVAAPCTGAFVLAESGVLDGRRATTHWRFAGDLQRRFPVSLSRSQPRRFLSAAGAAHQPRNGDPVGLLDPTHERAHSCATFASPVVRRGATACRRGPSGLVGGPALRCYAKNRAKGSADLSAGITRLRVRFAVPRFRSPQVSFSTGHRKWKHARTGGFGTKRTAMASSGQLDEQPRMQTASLKLVVRNLQALMRLS</sequence>
<dbReference type="AlphaFoldDB" id="A0A4R8LPC1"/>
<dbReference type="SUPFAM" id="SSF52317">
    <property type="entry name" value="Class I glutamine amidotransferase-like"/>
    <property type="match status" value="1"/>
</dbReference>
<evidence type="ECO:0000259" key="1">
    <source>
        <dbReference type="Pfam" id="PF01965"/>
    </source>
</evidence>
<name>A0A4R8LPC1_9BURK</name>
<dbReference type="InterPro" id="IPR052158">
    <property type="entry name" value="INH-QAR"/>
</dbReference>
<evidence type="ECO:0000313" key="2">
    <source>
        <dbReference type="EMBL" id="TDY48147.1"/>
    </source>
</evidence>
<feature type="domain" description="DJ-1/PfpI" evidence="1">
    <location>
        <begin position="29"/>
        <end position="128"/>
    </location>
</feature>
<organism evidence="2 3">
    <name type="scientific">Paraburkholderia rhizosphaerae</name>
    <dbReference type="NCBI Taxonomy" id="480658"/>
    <lineage>
        <taxon>Bacteria</taxon>
        <taxon>Pseudomonadati</taxon>
        <taxon>Pseudomonadota</taxon>
        <taxon>Betaproteobacteria</taxon>
        <taxon>Burkholderiales</taxon>
        <taxon>Burkholderiaceae</taxon>
        <taxon>Paraburkholderia</taxon>
    </lineage>
</organism>
<comment type="caution">
    <text evidence="2">The sequence shown here is derived from an EMBL/GenBank/DDBJ whole genome shotgun (WGS) entry which is preliminary data.</text>
</comment>
<reference evidence="2 3" key="1">
    <citation type="submission" date="2019-03" db="EMBL/GenBank/DDBJ databases">
        <title>Genomic Encyclopedia of Type Strains, Phase III (KMG-III): the genomes of soil and plant-associated and newly described type strains.</title>
        <authorList>
            <person name="Whitman W."/>
        </authorList>
    </citation>
    <scope>NUCLEOTIDE SEQUENCE [LARGE SCALE GENOMIC DNA]</scope>
    <source>
        <strain evidence="2 3">LMG 29544</strain>
    </source>
</reference>
<dbReference type="PANTHER" id="PTHR43130">
    <property type="entry name" value="ARAC-FAMILY TRANSCRIPTIONAL REGULATOR"/>
    <property type="match status" value="1"/>
</dbReference>
<dbReference type="InterPro" id="IPR029062">
    <property type="entry name" value="Class_I_gatase-like"/>
</dbReference>
<dbReference type="OrthoDB" id="9177852at2"/>
<dbReference type="InterPro" id="IPR002818">
    <property type="entry name" value="DJ-1/PfpI"/>
</dbReference>
<dbReference type="Proteomes" id="UP000295509">
    <property type="component" value="Unassembled WGS sequence"/>
</dbReference>
<gene>
    <name evidence="2" type="ORF">BX592_11182</name>
</gene>
<accession>A0A4R8LPC1</accession>
<evidence type="ECO:0000313" key="3">
    <source>
        <dbReference type="Proteomes" id="UP000295509"/>
    </source>
</evidence>
<dbReference type="EMBL" id="SORE01000011">
    <property type="protein sequence ID" value="TDY48147.1"/>
    <property type="molecule type" value="Genomic_DNA"/>
</dbReference>
<protein>
    <submittedName>
        <fullName evidence="2">DJ-1/PfpI family protein</fullName>
    </submittedName>
</protein>
<dbReference type="PANTHER" id="PTHR43130:SF3">
    <property type="entry name" value="HTH-TYPE TRANSCRIPTIONAL REGULATOR RV1931C"/>
    <property type="match status" value="1"/>
</dbReference>
<dbReference type="Gene3D" id="3.40.50.880">
    <property type="match status" value="1"/>
</dbReference>
<dbReference type="Pfam" id="PF01965">
    <property type="entry name" value="DJ-1_PfpI"/>
    <property type="match status" value="1"/>
</dbReference>
<proteinExistence type="predicted"/>
<dbReference type="RefSeq" id="WP_134192799.1">
    <property type="nucleotide sequence ID" value="NZ_JBHLUW010000061.1"/>
</dbReference>